<organism evidence="1">
    <name type="scientific">Candidatus Kentrum sp. FW</name>
    <dbReference type="NCBI Taxonomy" id="2126338"/>
    <lineage>
        <taxon>Bacteria</taxon>
        <taxon>Pseudomonadati</taxon>
        <taxon>Pseudomonadota</taxon>
        <taxon>Gammaproteobacteria</taxon>
        <taxon>Candidatus Kentrum</taxon>
    </lineage>
</organism>
<protein>
    <recommendedName>
        <fullName evidence="3">Glycosyltransferase</fullName>
    </recommendedName>
</protein>
<reference evidence="1" key="1">
    <citation type="submission" date="2019-02" db="EMBL/GenBank/DDBJ databases">
        <authorList>
            <person name="Gruber-Vodicka R. H."/>
            <person name="Seah K. B. B."/>
        </authorList>
    </citation>
    <scope>NUCLEOTIDE SEQUENCE</scope>
    <source>
        <strain evidence="1">BECK_BZ106</strain>
    </source>
</reference>
<evidence type="ECO:0008006" key="3">
    <source>
        <dbReference type="Google" id="ProtNLM"/>
    </source>
</evidence>
<dbReference type="EMBL" id="CAADFD010000044">
    <property type="protein sequence ID" value="VFJ58923.1"/>
    <property type="molecule type" value="Genomic_DNA"/>
</dbReference>
<name>A0A450SXT9_9GAMM</name>
<gene>
    <name evidence="2" type="ORF">BECKFW1821B_GA0114236_104417</name>
    <name evidence="1" type="ORF">BECKFW1821B_GA0114236_10442</name>
</gene>
<accession>A0A450SXT9</accession>
<dbReference type="EMBL" id="CAADFD010000044">
    <property type="protein sequence ID" value="VFJ58835.1"/>
    <property type="molecule type" value="Genomic_DNA"/>
</dbReference>
<sequence>MKIHFVTYGNGIYANALERIKKEAEDFGMFDLIHLYEPDKLPREFSKRFRSILKMPRGAGYWIWKPCIIAEVLGEMSDGDYLVYADARCEINGGGLARFEEYIQLLDSSEYGCLSFRMEHLPERCWTKRDVFDHFHVGIDSEIANSGQLIGTVILLKKCRHAVMLIDKWLSTLYDEPVLFTDHCYSENHHGEFVAHRHDQSIFSIIRKLHGSVVIPDETYYEDWSDGAGVPFLAKRQSNGSGITFHLSHEIKQLRERWYRVFPARYPAYRK</sequence>
<dbReference type="AlphaFoldDB" id="A0A450SXT9"/>
<proteinExistence type="predicted"/>
<evidence type="ECO:0000313" key="2">
    <source>
        <dbReference type="EMBL" id="VFJ58923.1"/>
    </source>
</evidence>
<evidence type="ECO:0000313" key="1">
    <source>
        <dbReference type="EMBL" id="VFJ58835.1"/>
    </source>
</evidence>